<dbReference type="PANTHER" id="PTHR48430">
    <property type="entry name" value="PARTNER OF XRN-2 PROTEIN 1"/>
    <property type="match status" value="1"/>
</dbReference>
<comment type="caution">
    <text evidence="7">The sequence shown here is derived from an EMBL/GenBank/DDBJ whole genome shotgun (WGS) entry which is preliminary data.</text>
</comment>
<dbReference type="PROSITE" id="PS51827">
    <property type="entry name" value="XTBD"/>
    <property type="match status" value="1"/>
</dbReference>
<dbReference type="Pfam" id="PF11952">
    <property type="entry name" value="XTBD"/>
    <property type="match status" value="1"/>
</dbReference>
<feature type="region of interest" description="Disordered" evidence="2">
    <location>
        <begin position="125"/>
        <end position="218"/>
    </location>
</feature>
<dbReference type="GO" id="GO:0003723">
    <property type="term" value="F:RNA binding"/>
    <property type="evidence" value="ECO:0007669"/>
    <property type="project" value="UniProtKB-UniRule"/>
</dbReference>
<feature type="domain" description="G-patch" evidence="4">
    <location>
        <begin position="409"/>
        <end position="455"/>
    </location>
</feature>
<name>A0AAW1DMB6_9HEMI</name>
<keyword evidence="1" id="KW-0694">RNA-binding</keyword>
<dbReference type="InterPro" id="IPR000467">
    <property type="entry name" value="G_patch_dom"/>
</dbReference>
<dbReference type="Pfam" id="PF01424">
    <property type="entry name" value="R3H"/>
    <property type="match status" value="1"/>
</dbReference>
<feature type="region of interest" description="Disordered" evidence="2">
    <location>
        <begin position="237"/>
        <end position="267"/>
    </location>
</feature>
<feature type="domain" description="XRN2-binding (XTBD)" evidence="6">
    <location>
        <begin position="11"/>
        <end position="95"/>
    </location>
</feature>
<protein>
    <recommendedName>
        <fullName evidence="9">NF-kappa-B-repressing factor</fullName>
    </recommendedName>
</protein>
<dbReference type="PROSITE" id="PS50174">
    <property type="entry name" value="G_PATCH"/>
    <property type="match status" value="1"/>
</dbReference>
<evidence type="ECO:0000259" key="5">
    <source>
        <dbReference type="PROSITE" id="PS51061"/>
    </source>
</evidence>
<evidence type="ECO:0000256" key="2">
    <source>
        <dbReference type="SAM" id="MobiDB-lite"/>
    </source>
</evidence>
<dbReference type="Proteomes" id="UP001461498">
    <property type="component" value="Unassembled WGS sequence"/>
</dbReference>
<sequence>MITPIDTSWNVDKYKSQHELDHEWKLKRKFLLANKGKYDENRLISLAQIFVNIHFLGCKYAEPVMQLIKKLSEGIVEKAEKWDRQTFVPASAAVEEKVKARFNRPEHQTFAPSRREPVNFVQSQNLSSSGNWQRYPPENVPRNGDVWIRGQKRPNTDQEFNSQRGPPPLLGGGNAFKKGRPDQNEFNSFQRDRTDLNEFSSTRRGPLQESGFNSYGRDCREQIDINSFQRGRADDGEFHSAKRAGGHFDETDFSSSKRGRLDGAPTTSFSNIERKRNQENIRRVVDSGPFGRVVVFQNVGSKEESPISIIERTASAAHMTTSFDFTPHQDGVDCKLSLDGLYLATGQGKSQKIAKESACRVAIERLKETSFTIIVKAAYVGSESVDREFNNNSGANNQQSTSIDTPIADSNIGSKLLKLMGWSGGGLGKDEQGIEEPLKPYDCNVRRRGLGIENFSDFRKKIVRIIENFAYGDDKDDLVFSPEFSKEERKVIHELVRKYNLKSRSFGKEESTRRLVVFKKVRPLEIVEDLMNCGGETGKYKLISPQSVTFY</sequence>
<dbReference type="PROSITE" id="PS51061">
    <property type="entry name" value="R3H"/>
    <property type="match status" value="1"/>
</dbReference>
<evidence type="ECO:0000259" key="6">
    <source>
        <dbReference type="PROSITE" id="PS51827"/>
    </source>
</evidence>
<dbReference type="Gene3D" id="3.30.1370.50">
    <property type="entry name" value="R3H-like domain"/>
    <property type="match status" value="1"/>
</dbReference>
<dbReference type="PANTHER" id="PTHR48430:SF1">
    <property type="entry name" value="PARTNER OF XRN-2 PROTEIN 1"/>
    <property type="match status" value="1"/>
</dbReference>
<feature type="compositionally biased region" description="Basic and acidic residues" evidence="2">
    <location>
        <begin position="237"/>
        <end position="250"/>
    </location>
</feature>
<gene>
    <name evidence="7" type="ORF">O3M35_000096</name>
</gene>
<dbReference type="SMART" id="SM00393">
    <property type="entry name" value="R3H"/>
    <property type="match status" value="1"/>
</dbReference>
<evidence type="ECO:0000313" key="8">
    <source>
        <dbReference type="Proteomes" id="UP001461498"/>
    </source>
</evidence>
<dbReference type="AlphaFoldDB" id="A0AAW1DMB6"/>
<dbReference type="InterPro" id="IPR036867">
    <property type="entry name" value="R3H_dom_sf"/>
</dbReference>
<dbReference type="InterPro" id="IPR014720">
    <property type="entry name" value="dsRBD_dom"/>
</dbReference>
<dbReference type="SMART" id="SM00443">
    <property type="entry name" value="G_patch"/>
    <property type="match status" value="1"/>
</dbReference>
<proteinExistence type="predicted"/>
<dbReference type="SUPFAM" id="SSF82708">
    <property type="entry name" value="R3H domain"/>
    <property type="match status" value="1"/>
</dbReference>
<reference evidence="7 8" key="1">
    <citation type="submission" date="2022-12" db="EMBL/GenBank/DDBJ databases">
        <title>Chromosome-level genome assembly of true bugs.</title>
        <authorList>
            <person name="Ma L."/>
            <person name="Li H."/>
        </authorList>
    </citation>
    <scope>NUCLEOTIDE SEQUENCE [LARGE SCALE GENOMIC DNA]</scope>
    <source>
        <strain evidence="7">Lab_2022b</strain>
    </source>
</reference>
<evidence type="ECO:0008006" key="9">
    <source>
        <dbReference type="Google" id="ProtNLM"/>
    </source>
</evidence>
<accession>A0AAW1DMB6</accession>
<dbReference type="Gene3D" id="3.30.160.20">
    <property type="match status" value="1"/>
</dbReference>
<keyword evidence="8" id="KW-1185">Reference proteome</keyword>
<dbReference type="InterPro" id="IPR001374">
    <property type="entry name" value="R3H_dom"/>
</dbReference>
<feature type="domain" description="DRBM" evidence="3">
    <location>
        <begin position="305"/>
        <end position="368"/>
    </location>
</feature>
<dbReference type="Pfam" id="PF01585">
    <property type="entry name" value="G-patch"/>
    <property type="match status" value="1"/>
</dbReference>
<dbReference type="SUPFAM" id="SSF54768">
    <property type="entry name" value="dsRNA-binding domain-like"/>
    <property type="match status" value="1"/>
</dbReference>
<dbReference type="InterPro" id="IPR021859">
    <property type="entry name" value="XTBD"/>
</dbReference>
<evidence type="ECO:0000259" key="3">
    <source>
        <dbReference type="PROSITE" id="PS50137"/>
    </source>
</evidence>
<feature type="domain" description="R3H" evidence="5">
    <location>
        <begin position="456"/>
        <end position="520"/>
    </location>
</feature>
<evidence type="ECO:0000259" key="4">
    <source>
        <dbReference type="PROSITE" id="PS50174"/>
    </source>
</evidence>
<organism evidence="7 8">
    <name type="scientific">Rhynocoris fuscipes</name>
    <dbReference type="NCBI Taxonomy" id="488301"/>
    <lineage>
        <taxon>Eukaryota</taxon>
        <taxon>Metazoa</taxon>
        <taxon>Ecdysozoa</taxon>
        <taxon>Arthropoda</taxon>
        <taxon>Hexapoda</taxon>
        <taxon>Insecta</taxon>
        <taxon>Pterygota</taxon>
        <taxon>Neoptera</taxon>
        <taxon>Paraneoptera</taxon>
        <taxon>Hemiptera</taxon>
        <taxon>Heteroptera</taxon>
        <taxon>Panheteroptera</taxon>
        <taxon>Cimicomorpha</taxon>
        <taxon>Reduviidae</taxon>
        <taxon>Harpactorinae</taxon>
        <taxon>Harpactorini</taxon>
        <taxon>Rhynocoris</taxon>
    </lineage>
</organism>
<dbReference type="PROSITE" id="PS50137">
    <property type="entry name" value="DS_RBD"/>
    <property type="match status" value="1"/>
</dbReference>
<evidence type="ECO:0000313" key="7">
    <source>
        <dbReference type="EMBL" id="KAK9511442.1"/>
    </source>
</evidence>
<dbReference type="EMBL" id="JAPXFL010000001">
    <property type="protein sequence ID" value="KAK9511442.1"/>
    <property type="molecule type" value="Genomic_DNA"/>
</dbReference>
<dbReference type="GO" id="GO:0010468">
    <property type="term" value="P:regulation of gene expression"/>
    <property type="evidence" value="ECO:0007669"/>
    <property type="project" value="UniProtKB-ARBA"/>
</dbReference>
<evidence type="ECO:0000256" key="1">
    <source>
        <dbReference type="PROSITE-ProRule" id="PRU00266"/>
    </source>
</evidence>